<dbReference type="EMBL" id="CP036266">
    <property type="protein sequence ID" value="QDT20976.1"/>
    <property type="molecule type" value="Genomic_DNA"/>
</dbReference>
<gene>
    <name evidence="2" type="ORF">HG66A1_27680</name>
</gene>
<feature type="region of interest" description="Disordered" evidence="1">
    <location>
        <begin position="712"/>
        <end position="734"/>
    </location>
</feature>
<feature type="compositionally biased region" description="Basic and acidic residues" evidence="1">
    <location>
        <begin position="157"/>
        <end position="170"/>
    </location>
</feature>
<organism evidence="2 3">
    <name type="scientific">Gimesia chilikensis</name>
    <dbReference type="NCBI Taxonomy" id="2605989"/>
    <lineage>
        <taxon>Bacteria</taxon>
        <taxon>Pseudomonadati</taxon>
        <taxon>Planctomycetota</taxon>
        <taxon>Planctomycetia</taxon>
        <taxon>Planctomycetales</taxon>
        <taxon>Planctomycetaceae</taxon>
        <taxon>Gimesia</taxon>
    </lineage>
</organism>
<keyword evidence="3" id="KW-1185">Reference proteome</keyword>
<feature type="compositionally biased region" description="Basic residues" evidence="1">
    <location>
        <begin position="719"/>
        <end position="734"/>
    </location>
</feature>
<dbReference type="Proteomes" id="UP000320421">
    <property type="component" value="Chromosome"/>
</dbReference>
<dbReference type="AlphaFoldDB" id="A0A517PNM7"/>
<name>A0A517PNM7_9PLAN</name>
<feature type="region of interest" description="Disordered" evidence="1">
    <location>
        <begin position="143"/>
        <end position="170"/>
    </location>
</feature>
<evidence type="ECO:0000313" key="3">
    <source>
        <dbReference type="Proteomes" id="UP000320421"/>
    </source>
</evidence>
<reference evidence="2 3" key="1">
    <citation type="submission" date="2019-02" db="EMBL/GenBank/DDBJ databases">
        <title>Deep-cultivation of Planctomycetes and their phenomic and genomic characterization uncovers novel biology.</title>
        <authorList>
            <person name="Wiegand S."/>
            <person name="Jogler M."/>
            <person name="Boedeker C."/>
            <person name="Pinto D."/>
            <person name="Vollmers J."/>
            <person name="Rivas-Marin E."/>
            <person name="Kohn T."/>
            <person name="Peeters S.H."/>
            <person name="Heuer A."/>
            <person name="Rast P."/>
            <person name="Oberbeckmann S."/>
            <person name="Bunk B."/>
            <person name="Jeske O."/>
            <person name="Meyerdierks A."/>
            <person name="Storesund J.E."/>
            <person name="Kallscheuer N."/>
            <person name="Luecker S."/>
            <person name="Lage O.M."/>
            <person name="Pohl T."/>
            <person name="Merkel B.J."/>
            <person name="Hornburger P."/>
            <person name="Mueller R.-W."/>
            <person name="Bruemmer F."/>
            <person name="Labrenz M."/>
            <person name="Spormann A.M."/>
            <person name="Op den Camp H."/>
            <person name="Overmann J."/>
            <person name="Amann R."/>
            <person name="Jetten M.S.M."/>
            <person name="Mascher T."/>
            <person name="Medema M.H."/>
            <person name="Devos D.P."/>
            <person name="Kaster A.-K."/>
            <person name="Ovreas L."/>
            <person name="Rohde M."/>
            <person name="Galperin M.Y."/>
            <person name="Jogler C."/>
        </authorList>
    </citation>
    <scope>NUCLEOTIDE SEQUENCE [LARGE SCALE GENOMIC DNA]</scope>
    <source>
        <strain evidence="2 3">HG66A1</strain>
    </source>
</reference>
<sequence length="734" mass="82032">MKNLMSNLKGMNYKEFAVNHAEKIVLGFVALFVLFAIFTSKWSTEQRTPQELIQKVDTSESMVANSQWPEDKRKEFLKQDDLREKVKKLMIDGVEASPYAFSTPLDYQIYAKKERAKEVDWLPVEDLVASYGRFIMMTRPVDATTEEGAEGSESGTETEKAKPDEPEYDQFKRRTTTAGMGMDGMGGPGSPTGLTFGAIPGEAEMMAAGPGGYDPGMVAPEMVGGALPEDPAMMGAEGMGGMGMAGPAREGRGLRFVAVRGVFDLATQQDKLERSLGDAYSLQNMQTGKLLEFLDFELERKKAVSGADPWAGPWEKVDIDVAIETLNQSSDFDPEVVNTGITDRVFTMPLPSRIAGFWYKVATHPRVENFTLSQEEIEQELEINRRFLDQYKKTHASERVFKEKQKGFSTLQLDMRGIRSDFMYGSQPEAMDNVFSGMVDDMRQQRPGEAFDEKKFVQKLKANVSAAGRLLLFRYFDFDLTPGATYKYRVRLVVRNPNYQRPIEEVVLPAVAEGETRMTPWSNETAAVTAEEDVHYYLESVRPPRGINGKTANFEVFQWYPKTGTTIHSVLKTAVGEEIGGEQVAELYDVAKEEFDEKATVEFDTQNYLVDAVASPSIRLEDHPDLNLPANTRGNLPIDAEAIIVDNFGNLKTSLPAAASRDYETVKTRFGRERKSLEWVKEATEARETAPTDGMDFGLEGMSADFAGIEAEMMAPTQKSKKNKRKRNPIRVGP</sequence>
<proteinExistence type="predicted"/>
<protein>
    <submittedName>
        <fullName evidence="2">Uncharacterized protein</fullName>
    </submittedName>
</protein>
<evidence type="ECO:0000313" key="2">
    <source>
        <dbReference type="EMBL" id="QDT20976.1"/>
    </source>
</evidence>
<evidence type="ECO:0000256" key="1">
    <source>
        <dbReference type="SAM" id="MobiDB-lite"/>
    </source>
</evidence>
<accession>A0A517PNM7</accession>